<dbReference type="PANTHER" id="PTHR30346:SF29">
    <property type="entry name" value="LYSR SUBSTRATE-BINDING"/>
    <property type="match status" value="1"/>
</dbReference>
<dbReference type="AlphaFoldDB" id="A0A934STU8"/>
<keyword evidence="2" id="KW-0805">Transcription regulation</keyword>
<protein>
    <submittedName>
        <fullName evidence="6">LysR family transcriptional regulator</fullName>
    </submittedName>
</protein>
<proteinExistence type="inferred from homology"/>
<dbReference type="PROSITE" id="PS50931">
    <property type="entry name" value="HTH_LYSR"/>
    <property type="match status" value="1"/>
</dbReference>
<dbReference type="GO" id="GO:0003700">
    <property type="term" value="F:DNA-binding transcription factor activity"/>
    <property type="evidence" value="ECO:0007669"/>
    <property type="project" value="InterPro"/>
</dbReference>
<dbReference type="InterPro" id="IPR005119">
    <property type="entry name" value="LysR_subst-bd"/>
</dbReference>
<feature type="domain" description="HTH lysR-type" evidence="5">
    <location>
        <begin position="1"/>
        <end position="58"/>
    </location>
</feature>
<evidence type="ECO:0000256" key="3">
    <source>
        <dbReference type="ARBA" id="ARBA00023125"/>
    </source>
</evidence>
<dbReference type="SUPFAM" id="SSF53850">
    <property type="entry name" value="Periplasmic binding protein-like II"/>
    <property type="match status" value="1"/>
</dbReference>
<evidence type="ECO:0000256" key="1">
    <source>
        <dbReference type="ARBA" id="ARBA00009437"/>
    </source>
</evidence>
<organism evidence="6 7">
    <name type="scientific">Lacisediminihabitans changchengi</name>
    <dbReference type="NCBI Taxonomy" id="2787634"/>
    <lineage>
        <taxon>Bacteria</taxon>
        <taxon>Bacillati</taxon>
        <taxon>Actinomycetota</taxon>
        <taxon>Actinomycetes</taxon>
        <taxon>Micrococcales</taxon>
        <taxon>Microbacteriaceae</taxon>
        <taxon>Lacisediminihabitans</taxon>
    </lineage>
</organism>
<evidence type="ECO:0000313" key="7">
    <source>
        <dbReference type="Proteomes" id="UP000636458"/>
    </source>
</evidence>
<dbReference type="EMBL" id="JAEPES010000005">
    <property type="protein sequence ID" value="MBK4348830.1"/>
    <property type="molecule type" value="Genomic_DNA"/>
</dbReference>
<comment type="similarity">
    <text evidence="1">Belongs to the LysR transcriptional regulatory family.</text>
</comment>
<dbReference type="Proteomes" id="UP000636458">
    <property type="component" value="Unassembled WGS sequence"/>
</dbReference>
<dbReference type="GO" id="GO:0032993">
    <property type="term" value="C:protein-DNA complex"/>
    <property type="evidence" value="ECO:0007669"/>
    <property type="project" value="TreeGrafter"/>
</dbReference>
<keyword evidence="7" id="KW-1185">Reference proteome</keyword>
<evidence type="ECO:0000256" key="2">
    <source>
        <dbReference type="ARBA" id="ARBA00023015"/>
    </source>
</evidence>
<dbReference type="PANTHER" id="PTHR30346">
    <property type="entry name" value="TRANSCRIPTIONAL DUAL REGULATOR HCAR-RELATED"/>
    <property type="match status" value="1"/>
</dbReference>
<evidence type="ECO:0000256" key="4">
    <source>
        <dbReference type="ARBA" id="ARBA00023163"/>
    </source>
</evidence>
<dbReference type="Gene3D" id="1.10.10.10">
    <property type="entry name" value="Winged helix-like DNA-binding domain superfamily/Winged helix DNA-binding domain"/>
    <property type="match status" value="1"/>
</dbReference>
<dbReference type="GO" id="GO:0003677">
    <property type="term" value="F:DNA binding"/>
    <property type="evidence" value="ECO:0007669"/>
    <property type="project" value="UniProtKB-KW"/>
</dbReference>
<dbReference type="Pfam" id="PF00126">
    <property type="entry name" value="HTH_1"/>
    <property type="match status" value="1"/>
</dbReference>
<dbReference type="InterPro" id="IPR036390">
    <property type="entry name" value="WH_DNA-bd_sf"/>
</dbReference>
<dbReference type="InterPro" id="IPR036388">
    <property type="entry name" value="WH-like_DNA-bd_sf"/>
</dbReference>
<comment type="caution">
    <text evidence="6">The sequence shown here is derived from an EMBL/GenBank/DDBJ whole genome shotgun (WGS) entry which is preliminary data.</text>
</comment>
<dbReference type="SUPFAM" id="SSF46785">
    <property type="entry name" value="Winged helix' DNA-binding domain"/>
    <property type="match status" value="1"/>
</dbReference>
<evidence type="ECO:0000313" key="6">
    <source>
        <dbReference type="EMBL" id="MBK4348830.1"/>
    </source>
</evidence>
<keyword evidence="4" id="KW-0804">Transcription</keyword>
<dbReference type="Gene3D" id="3.40.190.10">
    <property type="entry name" value="Periplasmic binding protein-like II"/>
    <property type="match status" value="2"/>
</dbReference>
<reference evidence="6" key="1">
    <citation type="submission" date="2021-01" db="EMBL/GenBank/DDBJ databases">
        <title>Lacisediminihabitans sp. nov. strain G11-30, isolated from Antarctic Soil.</title>
        <authorList>
            <person name="Li J."/>
        </authorList>
    </citation>
    <scope>NUCLEOTIDE SEQUENCE</scope>
    <source>
        <strain evidence="6">G11-30</strain>
    </source>
</reference>
<accession>A0A934STU8</accession>
<dbReference type="InterPro" id="IPR000847">
    <property type="entry name" value="LysR_HTH_N"/>
</dbReference>
<keyword evidence="3" id="KW-0238">DNA-binding</keyword>
<dbReference type="RefSeq" id="WP_200557069.1">
    <property type="nucleotide sequence ID" value="NZ_JAEPES010000005.1"/>
</dbReference>
<sequence length="292" mass="31661">MDTKWIITFVELADRGTLRAVAEASGYSTSAVSQQLASLQRELSATLVGSSGRRLKLTPEGRAFLPRARQILAALDGARGDLQDDGQQATIVVAAYAISLIRHVLPATRILRERLPGLVVQVEEREPPEVRDLLARDLIDIGIVYDYSLVPADHSGEHFDAVPVMLAVHPSNRGTAAEIFADAASDWIVNPRTADDEELLRRVAAHYDAVPSIHHRIDSIELASECIASGFGVALLPEDARPHPGVRYLPLDGAAGDRRSFVVTRPGRQSWPSYEVVTSGILEAARSGRPAT</sequence>
<dbReference type="CDD" id="cd05466">
    <property type="entry name" value="PBP2_LTTR_substrate"/>
    <property type="match status" value="1"/>
</dbReference>
<evidence type="ECO:0000259" key="5">
    <source>
        <dbReference type="PROSITE" id="PS50931"/>
    </source>
</evidence>
<dbReference type="Pfam" id="PF03466">
    <property type="entry name" value="LysR_substrate"/>
    <property type="match status" value="1"/>
</dbReference>
<name>A0A934STU8_9MICO</name>
<gene>
    <name evidence="6" type="ORF">IV501_14415</name>
</gene>